<dbReference type="InterPro" id="IPR036188">
    <property type="entry name" value="FAD/NAD-bd_sf"/>
</dbReference>
<dbReference type="SUPFAM" id="SSF54373">
    <property type="entry name" value="FAD-linked reductases, C-terminal domain"/>
    <property type="match status" value="1"/>
</dbReference>
<sequence length="487" mass="54311">MSGVEGTKRASAACENRDPLSVVIVGAGLGGLCCAIACARSDLSVIVLEKSAQLTELGAGISLPPNAIRVLDHFGLMPAIRAAGAVTAERYRVFDYHTGDVLATRPGMDKDGRKWMEEAFGYCHHFIHRVDYQRILVAEARRLRVDIRLGAEVREVKCYETGPFVQLSNGEKVCGDVIVGADGIMSRVRTDILGCVRQPQPTGDLAYRATIPRAQVEALLGSFPRLNGILHANEQWTWWGPNSHIMFYPIKDCQIFNMVLLCPDDLPENVRRADADIDQMRGLFKDWDPLLQSLVAQVSSVLKWKLQHMEELKFWTKGCVALIGDACHPSLPYQGQGSAMAAEDGLCLGTLLGLLYSKRQRSQAGGASSSDGTKDGAYEFPLFHPTVPEVLGLYESLRKQRTTINIRGALDNRSLYHMVDPSTIAERNEWLKGLNWEPPENEHEISANLKPKGKCWKWGHMRYQTDLLGWDTHAEAVREFERHFEKV</sequence>
<gene>
    <name evidence="7" type="ORF">EV356DRAFT_501156</name>
</gene>
<dbReference type="InterPro" id="IPR050493">
    <property type="entry name" value="FAD-dep_Monooxygenase_BioMet"/>
</dbReference>
<reference evidence="7" key="1">
    <citation type="journal article" date="2020" name="Stud. Mycol.">
        <title>101 Dothideomycetes genomes: a test case for predicting lifestyles and emergence of pathogens.</title>
        <authorList>
            <person name="Haridas S."/>
            <person name="Albert R."/>
            <person name="Binder M."/>
            <person name="Bloem J."/>
            <person name="Labutti K."/>
            <person name="Salamov A."/>
            <person name="Andreopoulos B."/>
            <person name="Baker S."/>
            <person name="Barry K."/>
            <person name="Bills G."/>
            <person name="Bluhm B."/>
            <person name="Cannon C."/>
            <person name="Castanera R."/>
            <person name="Culley D."/>
            <person name="Daum C."/>
            <person name="Ezra D."/>
            <person name="Gonzalez J."/>
            <person name="Henrissat B."/>
            <person name="Kuo A."/>
            <person name="Liang C."/>
            <person name="Lipzen A."/>
            <person name="Lutzoni F."/>
            <person name="Magnuson J."/>
            <person name="Mondo S."/>
            <person name="Nolan M."/>
            <person name="Ohm R."/>
            <person name="Pangilinan J."/>
            <person name="Park H.-J."/>
            <person name="Ramirez L."/>
            <person name="Alfaro M."/>
            <person name="Sun H."/>
            <person name="Tritt A."/>
            <person name="Yoshinaga Y."/>
            <person name="Zwiers L.-H."/>
            <person name="Turgeon B."/>
            <person name="Goodwin S."/>
            <person name="Spatafora J."/>
            <person name="Crous P."/>
            <person name="Grigoriev I."/>
        </authorList>
    </citation>
    <scope>NUCLEOTIDE SEQUENCE</scope>
    <source>
        <strain evidence="7">Tuck. ex Michener</strain>
    </source>
</reference>
<evidence type="ECO:0000256" key="2">
    <source>
        <dbReference type="ARBA" id="ARBA00022630"/>
    </source>
</evidence>
<dbReference type="SUPFAM" id="SSF51905">
    <property type="entry name" value="FAD/NAD(P)-binding domain"/>
    <property type="match status" value="1"/>
</dbReference>
<keyword evidence="3" id="KW-0274">FAD</keyword>
<dbReference type="AlphaFoldDB" id="A0A6A6HAP9"/>
<organism evidence="7 8">
    <name type="scientific">Viridothelium virens</name>
    <name type="common">Speckled blister lichen</name>
    <name type="synonym">Trypethelium virens</name>
    <dbReference type="NCBI Taxonomy" id="1048519"/>
    <lineage>
        <taxon>Eukaryota</taxon>
        <taxon>Fungi</taxon>
        <taxon>Dikarya</taxon>
        <taxon>Ascomycota</taxon>
        <taxon>Pezizomycotina</taxon>
        <taxon>Dothideomycetes</taxon>
        <taxon>Dothideomycetes incertae sedis</taxon>
        <taxon>Trypetheliales</taxon>
        <taxon>Trypetheliaceae</taxon>
        <taxon>Viridothelium</taxon>
    </lineage>
</organism>
<evidence type="ECO:0000313" key="8">
    <source>
        <dbReference type="Proteomes" id="UP000800092"/>
    </source>
</evidence>
<protein>
    <submittedName>
        <fullName evidence="7">FAD/NAD(P)-binding domain-containing protein</fullName>
    </submittedName>
</protein>
<dbReference type="GO" id="GO:0071949">
    <property type="term" value="F:FAD binding"/>
    <property type="evidence" value="ECO:0007669"/>
    <property type="project" value="InterPro"/>
</dbReference>
<dbReference type="Pfam" id="PF01494">
    <property type="entry name" value="FAD_binding_3"/>
    <property type="match status" value="1"/>
</dbReference>
<feature type="domain" description="FAD-binding" evidence="6">
    <location>
        <begin position="21"/>
        <end position="357"/>
    </location>
</feature>
<proteinExistence type="inferred from homology"/>
<dbReference type="EMBL" id="ML991795">
    <property type="protein sequence ID" value="KAF2234878.1"/>
    <property type="molecule type" value="Genomic_DNA"/>
</dbReference>
<keyword evidence="2" id="KW-0285">Flavoprotein</keyword>
<dbReference type="GO" id="GO:0004497">
    <property type="term" value="F:monooxygenase activity"/>
    <property type="evidence" value="ECO:0007669"/>
    <property type="project" value="UniProtKB-KW"/>
</dbReference>
<accession>A0A6A6HAP9</accession>
<keyword evidence="5" id="KW-0503">Monooxygenase</keyword>
<evidence type="ECO:0000256" key="4">
    <source>
        <dbReference type="ARBA" id="ARBA00023002"/>
    </source>
</evidence>
<dbReference type="OrthoDB" id="16820at2759"/>
<keyword evidence="8" id="KW-1185">Reference proteome</keyword>
<dbReference type="Proteomes" id="UP000800092">
    <property type="component" value="Unassembled WGS sequence"/>
</dbReference>
<evidence type="ECO:0000259" key="6">
    <source>
        <dbReference type="Pfam" id="PF01494"/>
    </source>
</evidence>
<evidence type="ECO:0000313" key="7">
    <source>
        <dbReference type="EMBL" id="KAF2234878.1"/>
    </source>
</evidence>
<evidence type="ECO:0000256" key="3">
    <source>
        <dbReference type="ARBA" id="ARBA00022827"/>
    </source>
</evidence>
<name>A0A6A6HAP9_VIRVR</name>
<dbReference type="InterPro" id="IPR002938">
    <property type="entry name" value="FAD-bd"/>
</dbReference>
<dbReference type="Gene3D" id="3.50.50.60">
    <property type="entry name" value="FAD/NAD(P)-binding domain"/>
    <property type="match status" value="1"/>
</dbReference>
<dbReference type="PANTHER" id="PTHR13789">
    <property type="entry name" value="MONOOXYGENASE"/>
    <property type="match status" value="1"/>
</dbReference>
<dbReference type="PANTHER" id="PTHR13789:SF311">
    <property type="entry name" value="HYDROXYLASE, PUTATIVE (AFU_ORTHOLOGUE AFUA_5G10180)-RELATED"/>
    <property type="match status" value="1"/>
</dbReference>
<keyword evidence="4" id="KW-0560">Oxidoreductase</keyword>
<evidence type="ECO:0000256" key="5">
    <source>
        <dbReference type="ARBA" id="ARBA00023033"/>
    </source>
</evidence>
<comment type="similarity">
    <text evidence="1">Belongs to the paxM FAD-dependent monooxygenase family.</text>
</comment>
<dbReference type="PRINTS" id="PR00420">
    <property type="entry name" value="RNGMNOXGNASE"/>
</dbReference>
<evidence type="ECO:0000256" key="1">
    <source>
        <dbReference type="ARBA" id="ARBA00007992"/>
    </source>
</evidence>